<dbReference type="NCBIfam" id="TIGR02777">
    <property type="entry name" value="LigD_PE_dom"/>
    <property type="match status" value="1"/>
</dbReference>
<dbReference type="Proteomes" id="UP000285310">
    <property type="component" value="Unassembled WGS sequence"/>
</dbReference>
<evidence type="ECO:0000313" key="3">
    <source>
        <dbReference type="EMBL" id="ROO27091.1"/>
    </source>
</evidence>
<organism evidence="3 4">
    <name type="scientific">Salinisphaera japonica YTM-1</name>
    <dbReference type="NCBI Taxonomy" id="1209778"/>
    <lineage>
        <taxon>Bacteria</taxon>
        <taxon>Pseudomonadati</taxon>
        <taxon>Pseudomonadota</taxon>
        <taxon>Gammaproteobacteria</taxon>
        <taxon>Salinisphaerales</taxon>
        <taxon>Salinisphaeraceae</taxon>
        <taxon>Salinisphaera</taxon>
    </lineage>
</organism>
<keyword evidence="3" id="KW-0436">Ligase</keyword>
<dbReference type="InterPro" id="IPR014144">
    <property type="entry name" value="LigD_PE_domain"/>
</dbReference>
<dbReference type="PANTHER" id="PTHR39465:SF1">
    <property type="entry name" value="DNA LIGASE D 3'-PHOSPHOESTERASE DOMAIN-CONTAINING PROTEIN"/>
    <property type="match status" value="1"/>
</dbReference>
<dbReference type="InParanoid" id="A0A423PNI8"/>
<evidence type="ECO:0000259" key="2">
    <source>
        <dbReference type="Pfam" id="PF13298"/>
    </source>
</evidence>
<feature type="compositionally biased region" description="Polar residues" evidence="1">
    <location>
        <begin position="180"/>
        <end position="192"/>
    </location>
</feature>
<dbReference type="AlphaFoldDB" id="A0A423PNI8"/>
<feature type="region of interest" description="Disordered" evidence="1">
    <location>
        <begin position="1"/>
        <end position="26"/>
    </location>
</feature>
<comment type="caution">
    <text evidence="3">The sequence shown here is derived from an EMBL/GenBank/DDBJ whole genome shotgun (WGS) entry which is preliminary data.</text>
</comment>
<sequence length="205" mass="22860">MTDKDPLKRYRDKRRADVTPEPAGQRGAWARGVRPVFVIQKHDASSLHYDFRLEIDGVLKSWAVPKGPSTDPRDKQLAIETEDHPLDYADFEGVIPANEYGGGTVMVWDIGVFDNAKRDEAGGREKSLAQCWADGHLMVTLHGDKLTGGYALTHFRTEGDTRQWLLVKMDDAAADARRNPVSTEDTSVLTDRSTAEIRDHAGRDS</sequence>
<dbReference type="EMBL" id="AYKG01000030">
    <property type="protein sequence ID" value="ROO27091.1"/>
    <property type="molecule type" value="Genomic_DNA"/>
</dbReference>
<feature type="domain" description="DNA ligase D 3'-phosphoesterase" evidence="2">
    <location>
        <begin position="40"/>
        <end position="153"/>
    </location>
</feature>
<gene>
    <name evidence="3" type="ORF">SAJA_10115</name>
</gene>
<dbReference type="PANTHER" id="PTHR39465">
    <property type="entry name" value="DNA LIGASE D, 3'-PHOSPHOESTERASE DOMAIN"/>
    <property type="match status" value="1"/>
</dbReference>
<feature type="region of interest" description="Disordered" evidence="1">
    <location>
        <begin position="175"/>
        <end position="205"/>
    </location>
</feature>
<protein>
    <submittedName>
        <fullName evidence="3">DNA ligase D</fullName>
    </submittedName>
</protein>
<keyword evidence="4" id="KW-1185">Reference proteome</keyword>
<dbReference type="OrthoDB" id="9802472at2"/>
<evidence type="ECO:0000256" key="1">
    <source>
        <dbReference type="SAM" id="MobiDB-lite"/>
    </source>
</evidence>
<dbReference type="GO" id="GO:0016874">
    <property type="term" value="F:ligase activity"/>
    <property type="evidence" value="ECO:0007669"/>
    <property type="project" value="UniProtKB-KW"/>
</dbReference>
<name>A0A423PNI8_9GAMM</name>
<proteinExistence type="predicted"/>
<reference evidence="3 4" key="1">
    <citation type="submission" date="2013-10" db="EMBL/GenBank/DDBJ databases">
        <title>Salinisphaera japonica YTM-1 Genome Sequencing.</title>
        <authorList>
            <person name="Lai Q."/>
            <person name="Li C."/>
            <person name="Shao Z."/>
        </authorList>
    </citation>
    <scope>NUCLEOTIDE SEQUENCE [LARGE SCALE GENOMIC DNA]</scope>
    <source>
        <strain evidence="3 4">YTM-1</strain>
    </source>
</reference>
<dbReference type="Pfam" id="PF13298">
    <property type="entry name" value="LigD_N"/>
    <property type="match status" value="1"/>
</dbReference>
<evidence type="ECO:0000313" key="4">
    <source>
        <dbReference type="Proteomes" id="UP000285310"/>
    </source>
</evidence>
<accession>A0A423PNI8</accession>
<feature type="compositionally biased region" description="Basic and acidic residues" evidence="1">
    <location>
        <begin position="193"/>
        <end position="205"/>
    </location>
</feature>
<feature type="compositionally biased region" description="Basic and acidic residues" evidence="1">
    <location>
        <begin position="1"/>
        <end position="18"/>
    </location>
</feature>
<dbReference type="RefSeq" id="WP_123658511.1">
    <property type="nucleotide sequence ID" value="NZ_AYKG01000030.1"/>
</dbReference>